<dbReference type="InterPro" id="IPR050625">
    <property type="entry name" value="ParA/MinD_ATPase"/>
</dbReference>
<feature type="compositionally biased region" description="Basic and acidic residues" evidence="1">
    <location>
        <begin position="467"/>
        <end position="481"/>
    </location>
</feature>
<feature type="domain" description="CobQ/CobB/MinD/ParA nucleotide binding" evidence="2">
    <location>
        <begin position="190"/>
        <end position="415"/>
    </location>
</feature>
<reference evidence="4" key="1">
    <citation type="submission" date="2023-07" db="EMBL/GenBank/DDBJ databases">
        <title>Description of three actinobacteria isolated from air of manufacturing shop in a pharmaceutical factory.</title>
        <authorList>
            <person name="Zhang D.-F."/>
        </authorList>
    </citation>
    <scope>NUCLEOTIDE SEQUENCE [LARGE SCALE GENOMIC DNA]</scope>
    <source>
        <strain evidence="4">CCTCC AB 207010</strain>
    </source>
</reference>
<sequence length="481" mass="51029">MSMHYCSVVTTGQLARDHVAALESLHSRVTVDRRCEDLAELVAVAAAIRADAALIVGGTEALADTLLSELRGRGTHVVIVSDVAAERARLSRLGAVCFDDDVDPARLARALEEGRDIPGPPMVAEGVELSSFPSPVVQDWPSTPTAEASAPEAYVISGTDSAPPQGPEDITEAETSGESVPLQGLTCVWGSHGSPGRTTVAVNLAAELALSGARVLLIDADTTAAAVAVHLGLLDETAGLAQACRFAEMGTLDHAALARSAITVETAGAAWDVLTGLPRADRWAQLRPRGIERVLKLAAIHYDCVLIDVAASIESEETGFDVLAPQRHGATLSALRSADRTLTVGAADPVSFSRLVKALEEHRERLPDAVTPELIINQVRRTVVGRSPRDQLRQAWEQLQGRGRIGHFLSWDQAACDTALLKGQVLAEAAPQSVLRREIAQLAGIVIPSRRRRLASGGRTGRRSRRISGERASPRTEGKIG</sequence>
<dbReference type="SUPFAM" id="SSF52540">
    <property type="entry name" value="P-loop containing nucleoside triphosphate hydrolases"/>
    <property type="match status" value="1"/>
</dbReference>
<dbReference type="Gene3D" id="3.40.50.300">
    <property type="entry name" value="P-loop containing nucleotide triphosphate hydrolases"/>
    <property type="match status" value="1"/>
</dbReference>
<evidence type="ECO:0000259" key="2">
    <source>
        <dbReference type="Pfam" id="PF01656"/>
    </source>
</evidence>
<dbReference type="Pfam" id="PF01656">
    <property type="entry name" value="CbiA"/>
    <property type="match status" value="1"/>
</dbReference>
<name>A0ABU1FQV8_9MICC</name>
<dbReference type="InterPro" id="IPR027417">
    <property type="entry name" value="P-loop_NTPase"/>
</dbReference>
<evidence type="ECO:0000313" key="3">
    <source>
        <dbReference type="EMBL" id="MDR5711040.1"/>
    </source>
</evidence>
<comment type="caution">
    <text evidence="3">The sequence shown here is derived from an EMBL/GenBank/DDBJ whole genome shotgun (WGS) entry which is preliminary data.</text>
</comment>
<evidence type="ECO:0000256" key="1">
    <source>
        <dbReference type="SAM" id="MobiDB-lite"/>
    </source>
</evidence>
<dbReference type="PANTHER" id="PTHR43384:SF13">
    <property type="entry name" value="SLR0110 PROTEIN"/>
    <property type="match status" value="1"/>
</dbReference>
<gene>
    <name evidence="3" type="ORF">RH857_02645</name>
</gene>
<dbReference type="PANTHER" id="PTHR43384">
    <property type="entry name" value="SEPTUM SITE-DETERMINING PROTEIN MIND HOMOLOG, CHLOROPLASTIC-RELATED"/>
    <property type="match status" value="1"/>
</dbReference>
<proteinExistence type="predicted"/>
<dbReference type="EMBL" id="JAVKGT010000005">
    <property type="protein sequence ID" value="MDR5711040.1"/>
    <property type="molecule type" value="Genomic_DNA"/>
</dbReference>
<organism evidence="3 4">
    <name type="scientific">Nesterenkonia flava</name>
    <dbReference type="NCBI Taxonomy" id="469799"/>
    <lineage>
        <taxon>Bacteria</taxon>
        <taxon>Bacillati</taxon>
        <taxon>Actinomycetota</taxon>
        <taxon>Actinomycetes</taxon>
        <taxon>Micrococcales</taxon>
        <taxon>Micrococcaceae</taxon>
        <taxon>Nesterenkonia</taxon>
    </lineage>
</organism>
<dbReference type="Proteomes" id="UP001260872">
    <property type="component" value="Unassembled WGS sequence"/>
</dbReference>
<keyword evidence="4" id="KW-1185">Reference proteome</keyword>
<feature type="region of interest" description="Disordered" evidence="1">
    <location>
        <begin position="453"/>
        <end position="481"/>
    </location>
</feature>
<evidence type="ECO:0000313" key="4">
    <source>
        <dbReference type="Proteomes" id="UP001260872"/>
    </source>
</evidence>
<protein>
    <submittedName>
        <fullName evidence="3">AAA family ATPase</fullName>
    </submittedName>
</protein>
<dbReference type="InterPro" id="IPR002586">
    <property type="entry name" value="CobQ/CobB/MinD/ParA_Nub-bd_dom"/>
</dbReference>
<dbReference type="RefSeq" id="WP_310536428.1">
    <property type="nucleotide sequence ID" value="NZ_BAAAOC010000024.1"/>
</dbReference>
<feature type="compositionally biased region" description="Basic residues" evidence="1">
    <location>
        <begin position="453"/>
        <end position="466"/>
    </location>
</feature>
<accession>A0ABU1FQV8</accession>